<evidence type="ECO:0000256" key="13">
    <source>
        <dbReference type="ARBA" id="ARBA00022777"/>
    </source>
</evidence>
<evidence type="ECO:0000256" key="9">
    <source>
        <dbReference type="ARBA" id="ARBA00012523"/>
    </source>
</evidence>
<evidence type="ECO:0000256" key="11">
    <source>
        <dbReference type="ARBA" id="ARBA00022679"/>
    </source>
</evidence>
<comment type="pathway">
    <text evidence="6">Cofactor biosynthesis; adenosylcobalamin biosynthesis; adenosylcobalamin from cob(II)yrinate a,c-diamide: step 5/7.</text>
</comment>
<evidence type="ECO:0000256" key="15">
    <source>
        <dbReference type="ARBA" id="ARBA00023134"/>
    </source>
</evidence>
<dbReference type="SUPFAM" id="SSF56281">
    <property type="entry name" value="Metallo-hydrolase/oxidoreductase"/>
    <property type="match status" value="1"/>
</dbReference>
<dbReference type="SUPFAM" id="SSF52540">
    <property type="entry name" value="P-loop containing nucleoside triphosphate hydrolases"/>
    <property type="match status" value="1"/>
</dbReference>
<dbReference type="GO" id="GO:0009236">
    <property type="term" value="P:cobalamin biosynthetic process"/>
    <property type="evidence" value="ECO:0007669"/>
    <property type="project" value="UniProtKB-KW"/>
</dbReference>
<keyword evidence="12" id="KW-0547">Nucleotide-binding</keyword>
<proteinExistence type="inferred from homology"/>
<dbReference type="InterPro" id="IPR036866">
    <property type="entry name" value="RibonucZ/Hydroxyglut_hydro"/>
</dbReference>
<dbReference type="GO" id="GO:0005525">
    <property type="term" value="F:GTP binding"/>
    <property type="evidence" value="ECO:0007669"/>
    <property type="project" value="UniProtKB-KW"/>
</dbReference>
<gene>
    <name evidence="18" type="ORF">GCM10010387_11930</name>
</gene>
<dbReference type="EMBL" id="BMWG01000002">
    <property type="protein sequence ID" value="GGZ20589.1"/>
    <property type="molecule type" value="Genomic_DNA"/>
</dbReference>
<evidence type="ECO:0000256" key="4">
    <source>
        <dbReference type="ARBA" id="ARBA00003889"/>
    </source>
</evidence>
<dbReference type="GO" id="GO:0043752">
    <property type="term" value="F:adenosylcobinamide kinase activity"/>
    <property type="evidence" value="ECO:0007669"/>
    <property type="project" value="UniProtKB-EC"/>
</dbReference>
<evidence type="ECO:0000256" key="6">
    <source>
        <dbReference type="ARBA" id="ARBA00005159"/>
    </source>
</evidence>
<keyword evidence="14" id="KW-0067">ATP-binding</keyword>
<reference evidence="18" key="2">
    <citation type="submission" date="2020-09" db="EMBL/GenBank/DDBJ databases">
        <authorList>
            <person name="Sun Q."/>
            <person name="Ohkuma M."/>
        </authorList>
    </citation>
    <scope>NUCLEOTIDE SEQUENCE</scope>
    <source>
        <strain evidence="18">JCM 4988</strain>
    </source>
</reference>
<keyword evidence="11" id="KW-0808">Transferase</keyword>
<evidence type="ECO:0000256" key="12">
    <source>
        <dbReference type="ARBA" id="ARBA00022741"/>
    </source>
</evidence>
<evidence type="ECO:0000256" key="16">
    <source>
        <dbReference type="ARBA" id="ARBA00029570"/>
    </source>
</evidence>
<dbReference type="GO" id="GO:0005524">
    <property type="term" value="F:ATP binding"/>
    <property type="evidence" value="ECO:0007669"/>
    <property type="project" value="UniProtKB-KW"/>
</dbReference>
<comment type="function">
    <text evidence="4">Catalyzes ATP-dependent phosphorylation of adenosylcobinamide and addition of GMP to adenosylcobinamide phosphate.</text>
</comment>
<accession>A0A918PTD8</accession>
<evidence type="ECO:0000256" key="8">
    <source>
        <dbReference type="ARBA" id="ARBA00012016"/>
    </source>
</evidence>
<comment type="catalytic activity">
    <reaction evidence="2">
        <text>adenosylcob(III)inamide phosphate + GTP + H(+) = adenosylcob(III)inamide-GDP + diphosphate</text>
        <dbReference type="Rhea" id="RHEA:22712"/>
        <dbReference type="ChEBI" id="CHEBI:15378"/>
        <dbReference type="ChEBI" id="CHEBI:33019"/>
        <dbReference type="ChEBI" id="CHEBI:37565"/>
        <dbReference type="ChEBI" id="CHEBI:58502"/>
        <dbReference type="ChEBI" id="CHEBI:60487"/>
        <dbReference type="EC" id="2.7.7.62"/>
    </reaction>
</comment>
<dbReference type="PANTHER" id="PTHR34848:SF1">
    <property type="entry name" value="BIFUNCTIONAL ADENOSYLCOBALAMIN BIOSYNTHESIS PROTEIN COBU"/>
    <property type="match status" value="1"/>
</dbReference>
<dbReference type="InterPro" id="IPR027417">
    <property type="entry name" value="P-loop_NTPase"/>
</dbReference>
<evidence type="ECO:0000256" key="7">
    <source>
        <dbReference type="ARBA" id="ARBA00007490"/>
    </source>
</evidence>
<comment type="caution">
    <text evidence="18">The sequence shown here is derived from an EMBL/GenBank/DDBJ whole genome shotgun (WGS) entry which is preliminary data.</text>
</comment>
<name>A0A918PTD8_9ACTN</name>
<comment type="similarity">
    <text evidence="7">Belongs to the CobU/CobP family.</text>
</comment>
<comment type="pathway">
    <text evidence="5">Cofactor biosynthesis; adenosylcobalamin biosynthesis; adenosylcobalamin from cob(II)yrinate a,c-diamide: step 6/7.</text>
</comment>
<sequence length="399" mass="41555">MELTLLGTGAPAGLPRPDCPCAVCAAARGPGARAATALLVDGALLLDLTPGAALAAARAGHSLVGVRQVLLTHPHDGPAVDVPAGLPSAGRVPDGRVLTLISGHRVRAVAMDNPGTGYEVASPEGDRLLYLPPGGAPAGLAEGLAAYEMVVADVVGRPDAIARLRAAGAIGATTDLIAVHIDHDAPGGPELDRRLAAAGARAVPDGTTLIVGEYHAVPDVPRRTLVTGGARSGKSVEAERRLEAFPDVLYVATGGRREGDAEWADRVELHRERRPGSWRTSETCELAPLLAEDGPPLLIDCLSLWLTDAMDRAGAWDDEVWRERGERALRERVAELIAAVRRSPRTVVAVTNEVGSGVVPATAAGRRFRDELGRLNAAFAAECEQVLLVVAGQALVLRN</sequence>
<evidence type="ECO:0000256" key="1">
    <source>
        <dbReference type="ARBA" id="ARBA00000312"/>
    </source>
</evidence>
<dbReference type="Gene3D" id="3.60.15.10">
    <property type="entry name" value="Ribonuclease Z/Hydroxyacylglutathione hydrolase-like"/>
    <property type="match status" value="1"/>
</dbReference>
<dbReference type="Proteomes" id="UP000630936">
    <property type="component" value="Unassembled WGS sequence"/>
</dbReference>
<evidence type="ECO:0000256" key="14">
    <source>
        <dbReference type="ARBA" id="ARBA00022840"/>
    </source>
</evidence>
<evidence type="ECO:0000313" key="18">
    <source>
        <dbReference type="EMBL" id="GGZ20589.1"/>
    </source>
</evidence>
<dbReference type="PANTHER" id="PTHR34848">
    <property type="match status" value="1"/>
</dbReference>
<dbReference type="AlphaFoldDB" id="A0A918PTD8"/>
<keyword evidence="15" id="KW-0342">GTP-binding</keyword>
<dbReference type="Gene3D" id="3.40.50.300">
    <property type="entry name" value="P-loop containing nucleotide triphosphate hydrolases"/>
    <property type="match status" value="1"/>
</dbReference>
<protein>
    <recommendedName>
        <fullName evidence="16">Adenosylcobinamide kinase</fullName>
        <ecNumber evidence="8">2.7.1.156</ecNumber>
        <ecNumber evidence="9">2.7.7.62</ecNumber>
    </recommendedName>
    <alternativeName>
        <fullName evidence="17">Adenosylcobinamide-phosphate guanylyltransferase</fullName>
    </alternativeName>
</protein>
<dbReference type="CDD" id="cd00544">
    <property type="entry name" value="CobU"/>
    <property type="match status" value="1"/>
</dbReference>
<keyword evidence="13 18" id="KW-0418">Kinase</keyword>
<organism evidence="18 19">
    <name type="scientific">Streptomyces inusitatus</name>
    <dbReference type="NCBI Taxonomy" id="68221"/>
    <lineage>
        <taxon>Bacteria</taxon>
        <taxon>Bacillati</taxon>
        <taxon>Actinomycetota</taxon>
        <taxon>Actinomycetes</taxon>
        <taxon>Kitasatosporales</taxon>
        <taxon>Streptomycetaceae</taxon>
        <taxon>Streptomyces</taxon>
    </lineage>
</organism>
<dbReference type="EC" id="2.7.1.156" evidence="8"/>
<evidence type="ECO:0000256" key="3">
    <source>
        <dbReference type="ARBA" id="ARBA00001522"/>
    </source>
</evidence>
<dbReference type="RefSeq" id="WP_190121790.1">
    <property type="nucleotide sequence ID" value="NZ_BMWG01000002.1"/>
</dbReference>
<keyword evidence="10" id="KW-0169">Cobalamin biosynthesis</keyword>
<evidence type="ECO:0000313" key="19">
    <source>
        <dbReference type="Proteomes" id="UP000630936"/>
    </source>
</evidence>
<comment type="catalytic activity">
    <reaction evidence="1">
        <text>adenosylcob(III)inamide + ATP = adenosylcob(III)inamide phosphate + ADP + H(+)</text>
        <dbReference type="Rhea" id="RHEA:15769"/>
        <dbReference type="ChEBI" id="CHEBI:2480"/>
        <dbReference type="ChEBI" id="CHEBI:15378"/>
        <dbReference type="ChEBI" id="CHEBI:30616"/>
        <dbReference type="ChEBI" id="CHEBI:58502"/>
        <dbReference type="ChEBI" id="CHEBI:456216"/>
        <dbReference type="EC" id="2.7.1.156"/>
    </reaction>
</comment>
<evidence type="ECO:0000256" key="5">
    <source>
        <dbReference type="ARBA" id="ARBA00004692"/>
    </source>
</evidence>
<dbReference type="GO" id="GO:0008820">
    <property type="term" value="F:cobinamide phosphate guanylyltransferase activity"/>
    <property type="evidence" value="ECO:0007669"/>
    <property type="project" value="UniProtKB-EC"/>
</dbReference>
<evidence type="ECO:0000256" key="2">
    <source>
        <dbReference type="ARBA" id="ARBA00000711"/>
    </source>
</evidence>
<reference evidence="18" key="1">
    <citation type="journal article" date="2014" name="Int. J. Syst. Evol. Microbiol.">
        <title>Complete genome sequence of Corynebacterium casei LMG S-19264T (=DSM 44701T), isolated from a smear-ripened cheese.</title>
        <authorList>
            <consortium name="US DOE Joint Genome Institute (JGI-PGF)"/>
            <person name="Walter F."/>
            <person name="Albersmeier A."/>
            <person name="Kalinowski J."/>
            <person name="Ruckert C."/>
        </authorList>
    </citation>
    <scope>NUCLEOTIDE SEQUENCE</scope>
    <source>
        <strain evidence="18">JCM 4988</strain>
    </source>
</reference>
<evidence type="ECO:0000256" key="10">
    <source>
        <dbReference type="ARBA" id="ARBA00022573"/>
    </source>
</evidence>
<dbReference type="FunFam" id="3.40.50.300:FF:001458">
    <property type="entry name" value="Bifunctional cobinamide kinase/cobinamide phosphate guanylyltransferase"/>
    <property type="match status" value="1"/>
</dbReference>
<evidence type="ECO:0000256" key="17">
    <source>
        <dbReference type="ARBA" id="ARBA00030571"/>
    </source>
</evidence>
<dbReference type="InterPro" id="IPR003203">
    <property type="entry name" value="CobU/CobP"/>
</dbReference>
<keyword evidence="19" id="KW-1185">Reference proteome</keyword>
<comment type="catalytic activity">
    <reaction evidence="3">
        <text>adenosylcob(III)inamide + GTP = adenosylcob(III)inamide phosphate + GDP + H(+)</text>
        <dbReference type="Rhea" id="RHEA:15765"/>
        <dbReference type="ChEBI" id="CHEBI:2480"/>
        <dbReference type="ChEBI" id="CHEBI:15378"/>
        <dbReference type="ChEBI" id="CHEBI:37565"/>
        <dbReference type="ChEBI" id="CHEBI:58189"/>
        <dbReference type="ChEBI" id="CHEBI:58502"/>
        <dbReference type="EC" id="2.7.1.156"/>
    </reaction>
</comment>
<dbReference type="Pfam" id="PF02283">
    <property type="entry name" value="CobU"/>
    <property type="match status" value="1"/>
</dbReference>
<dbReference type="EC" id="2.7.7.62" evidence="9"/>